<dbReference type="GO" id="GO:0016020">
    <property type="term" value="C:membrane"/>
    <property type="evidence" value="ECO:0007669"/>
    <property type="project" value="UniProtKB-SubCell"/>
</dbReference>
<dbReference type="PANTHER" id="PTHR11662:SF399">
    <property type="entry name" value="FI19708P1-RELATED"/>
    <property type="match status" value="1"/>
</dbReference>
<keyword evidence="4 6" id="KW-0472">Membrane</keyword>
<dbReference type="EMBL" id="BMAO01001781">
    <property type="protein sequence ID" value="GFQ75802.1"/>
    <property type="molecule type" value="Genomic_DNA"/>
</dbReference>
<evidence type="ECO:0000256" key="3">
    <source>
        <dbReference type="ARBA" id="ARBA00022989"/>
    </source>
</evidence>
<evidence type="ECO:0000256" key="2">
    <source>
        <dbReference type="ARBA" id="ARBA00022692"/>
    </source>
</evidence>
<evidence type="ECO:0000256" key="6">
    <source>
        <dbReference type="SAM" id="Phobius"/>
    </source>
</evidence>
<keyword evidence="2 6" id="KW-0812">Transmembrane</keyword>
<dbReference type="SUPFAM" id="SSF103473">
    <property type="entry name" value="MFS general substrate transporter"/>
    <property type="match status" value="1"/>
</dbReference>
<evidence type="ECO:0000313" key="8">
    <source>
        <dbReference type="Proteomes" id="UP000887116"/>
    </source>
</evidence>
<dbReference type="GO" id="GO:0022857">
    <property type="term" value="F:transmembrane transporter activity"/>
    <property type="evidence" value="ECO:0007669"/>
    <property type="project" value="TreeGrafter"/>
</dbReference>
<gene>
    <name evidence="7" type="primary">Picot_13</name>
    <name evidence="7" type="ORF">TNCT_64911</name>
</gene>
<evidence type="ECO:0000256" key="4">
    <source>
        <dbReference type="ARBA" id="ARBA00023136"/>
    </source>
</evidence>
<dbReference type="Gene3D" id="1.20.1250.20">
    <property type="entry name" value="MFS general substrate transporter like domains"/>
    <property type="match status" value="1"/>
</dbReference>
<feature type="compositionally biased region" description="Basic and acidic residues" evidence="5">
    <location>
        <begin position="117"/>
        <end position="136"/>
    </location>
</feature>
<feature type="region of interest" description="Disordered" evidence="5">
    <location>
        <begin position="101"/>
        <end position="136"/>
    </location>
</feature>
<evidence type="ECO:0000256" key="1">
    <source>
        <dbReference type="ARBA" id="ARBA00004141"/>
    </source>
</evidence>
<comment type="caution">
    <text evidence="7">The sequence shown here is derived from an EMBL/GenBank/DDBJ whole genome shotgun (WGS) entry which is preliminary data.</text>
</comment>
<feature type="transmembrane region" description="Helical" evidence="6">
    <location>
        <begin position="40"/>
        <end position="62"/>
    </location>
</feature>
<dbReference type="GO" id="GO:0006820">
    <property type="term" value="P:monoatomic anion transport"/>
    <property type="evidence" value="ECO:0007669"/>
    <property type="project" value="TreeGrafter"/>
</dbReference>
<comment type="subcellular location">
    <subcellularLocation>
        <location evidence="1">Membrane</location>
        <topology evidence="1">Multi-pass membrane protein</topology>
    </subcellularLocation>
</comment>
<dbReference type="AlphaFoldDB" id="A0A8X6FBR8"/>
<evidence type="ECO:0000256" key="5">
    <source>
        <dbReference type="SAM" id="MobiDB-lite"/>
    </source>
</evidence>
<proteinExistence type="predicted"/>
<keyword evidence="3 6" id="KW-1133">Transmembrane helix</keyword>
<dbReference type="Proteomes" id="UP000887116">
    <property type="component" value="Unassembled WGS sequence"/>
</dbReference>
<name>A0A8X6FBR8_TRICU</name>
<dbReference type="InterPro" id="IPR036259">
    <property type="entry name" value="MFS_trans_sf"/>
</dbReference>
<dbReference type="OrthoDB" id="2985014at2759"/>
<evidence type="ECO:0000313" key="7">
    <source>
        <dbReference type="EMBL" id="GFQ75802.1"/>
    </source>
</evidence>
<feature type="transmembrane region" description="Helical" evidence="6">
    <location>
        <begin position="74"/>
        <end position="95"/>
    </location>
</feature>
<protein>
    <submittedName>
        <fullName evidence="7">Inorganic phosphate cotransporter</fullName>
    </submittedName>
</protein>
<keyword evidence="8" id="KW-1185">Reference proteome</keyword>
<accession>A0A8X6FBR8</accession>
<organism evidence="7 8">
    <name type="scientific">Trichonephila clavata</name>
    <name type="common">Joro spider</name>
    <name type="synonym">Nephila clavata</name>
    <dbReference type="NCBI Taxonomy" id="2740835"/>
    <lineage>
        <taxon>Eukaryota</taxon>
        <taxon>Metazoa</taxon>
        <taxon>Ecdysozoa</taxon>
        <taxon>Arthropoda</taxon>
        <taxon>Chelicerata</taxon>
        <taxon>Arachnida</taxon>
        <taxon>Araneae</taxon>
        <taxon>Araneomorphae</taxon>
        <taxon>Entelegynae</taxon>
        <taxon>Araneoidea</taxon>
        <taxon>Nephilidae</taxon>
        <taxon>Trichonephila</taxon>
    </lineage>
</organism>
<sequence>MAENTHLKAFFRKFPPNEIHGTKLKLNSEFTEFKVAKGTLLGISCTFGSIASFLFPILVGIMTKNQTLEEWNQIFIISIVLSITSGIVFCFFGSAEVQEWNEPSTNDADNNDSKNNNNEKNEKGETLKSKEMSNRS</sequence>
<dbReference type="InterPro" id="IPR050382">
    <property type="entry name" value="MFS_Na/Anion_cotransporter"/>
</dbReference>
<reference evidence="7" key="1">
    <citation type="submission" date="2020-07" db="EMBL/GenBank/DDBJ databases">
        <title>Multicomponent nature underlies the extraordinary mechanical properties of spider dragline silk.</title>
        <authorList>
            <person name="Kono N."/>
            <person name="Nakamura H."/>
            <person name="Mori M."/>
            <person name="Yoshida Y."/>
            <person name="Ohtoshi R."/>
            <person name="Malay A.D."/>
            <person name="Moran D.A.P."/>
            <person name="Tomita M."/>
            <person name="Numata K."/>
            <person name="Arakawa K."/>
        </authorList>
    </citation>
    <scope>NUCLEOTIDE SEQUENCE</scope>
</reference>
<dbReference type="PANTHER" id="PTHR11662">
    <property type="entry name" value="SOLUTE CARRIER FAMILY 17"/>
    <property type="match status" value="1"/>
</dbReference>